<dbReference type="CAZy" id="GH13">
    <property type="family name" value="Glycoside Hydrolase Family 13"/>
</dbReference>
<dbReference type="Gene3D" id="3.90.400.10">
    <property type="entry name" value="Oligo-1,6-glucosidase, Domain 2"/>
    <property type="match status" value="1"/>
</dbReference>
<dbReference type="AlphaFoldDB" id="B3PH60"/>
<evidence type="ECO:0000256" key="1">
    <source>
        <dbReference type="ARBA" id="ARBA00022801"/>
    </source>
</evidence>
<organism evidence="4 5">
    <name type="scientific">Cellvibrio japonicus (strain Ueda107)</name>
    <name type="common">Pseudomonas fluorescens subsp. cellulosa</name>
    <dbReference type="NCBI Taxonomy" id="498211"/>
    <lineage>
        <taxon>Bacteria</taxon>
        <taxon>Pseudomonadati</taxon>
        <taxon>Pseudomonadota</taxon>
        <taxon>Gammaproteobacteria</taxon>
        <taxon>Cellvibrionales</taxon>
        <taxon>Cellvibrionaceae</taxon>
        <taxon>Cellvibrio</taxon>
    </lineage>
</organism>
<dbReference type="SMART" id="SM00642">
    <property type="entry name" value="Aamy"/>
    <property type="match status" value="1"/>
</dbReference>
<dbReference type="EC" id="3.2.1.20" evidence="4"/>
<dbReference type="InterPro" id="IPR006047">
    <property type="entry name" value="GH13_cat_dom"/>
</dbReference>
<dbReference type="Proteomes" id="UP000001036">
    <property type="component" value="Chromosome"/>
</dbReference>
<dbReference type="EMBL" id="CP000934">
    <property type="protein sequence ID" value="ACE84958.1"/>
    <property type="molecule type" value="Genomic_DNA"/>
</dbReference>
<evidence type="ECO:0000256" key="2">
    <source>
        <dbReference type="ARBA" id="ARBA00023295"/>
    </source>
</evidence>
<proteinExistence type="predicted"/>
<dbReference type="GO" id="GO:0005975">
    <property type="term" value="P:carbohydrate metabolic process"/>
    <property type="evidence" value="ECO:0007669"/>
    <property type="project" value="InterPro"/>
</dbReference>
<dbReference type="HOGENOM" id="CLU_006462_6_4_6"/>
<dbReference type="STRING" id="498211.CJA_0257"/>
<dbReference type="eggNOG" id="COG0366">
    <property type="taxonomic scope" value="Bacteria"/>
</dbReference>
<protein>
    <submittedName>
        <fullName evidence="4">Alpha glucosidase, putative, glc13A</fullName>
        <ecNumber evidence="4">3.2.1.20</ecNumber>
    </submittedName>
</protein>
<sequence>MDFYCTNSISFFENDSNSETEKLFFLQSPPFFRASYNDGNLTIKLTLVTLGNFLIERINLLYVYLGDETRKELSLIQGSDVKKWVITLNIPNYYHNNFSFRFSISTKKGELFFDPNGLHKYSVDNLSNFKVYLNQDWHWIQESIIYHIFVDRFYGREFNVKSASDDQFDFMMGDLYGIQDKIRYLIDLGINTLCLTPVFSSTTNHRYDVENYFEIDEKLGGNLAFYQFMDECKNNGIRVILDGVFNHISRNSKLFLDGFINGKEPCANYFCTTDNLHGYECFWGVALLPKLNYRSSELRNYIFSNDNSVVKSWLGPPFDVDGIRIDACTMVGRYADVDLQKEILSGIYFSAKSKKRDCYILGENPFDPTDLTPFEHYDGITNYSGFYTPLLKWVCTGELETFEFVMHLNRFKALLGLGFLLRSQNFIGNHDKKRFFSILNKNRKLYHVSLAILFFYPGVPTLYYGEEYGLMDSSVENDSRMCMKWFDFTDCELEINEFIRRLIYIRNSHKFLSCGDVIFNYYDKDTLIFTRAYNDQYICALVSKSSSPELNTRFDFSFIAKFYGSDFFTEKFGQLVDICIENEICIVHGHLEKGVLLFSNHPL</sequence>
<reference evidence="4 5" key="1">
    <citation type="journal article" date="2008" name="J. Bacteriol.">
        <title>Insights into plant cell wall degradation from the genome sequence of the soil bacterium Cellvibrio japonicus.</title>
        <authorList>
            <person name="Deboy R.T."/>
            <person name="Mongodin E.F."/>
            <person name="Fouts D.E."/>
            <person name="Tailford L.E."/>
            <person name="Khouri H."/>
            <person name="Emerson J.B."/>
            <person name="Mohamoud Y."/>
            <person name="Watkins K."/>
            <person name="Henrissat B."/>
            <person name="Gilbert H.J."/>
            <person name="Nelson K.E."/>
        </authorList>
    </citation>
    <scope>NUCLEOTIDE SEQUENCE [LARGE SCALE GENOMIC DNA]</scope>
    <source>
        <strain evidence="4 5">Ueda107</strain>
    </source>
</reference>
<keyword evidence="5" id="KW-1185">Reference proteome</keyword>
<dbReference type="Gene3D" id="3.20.20.80">
    <property type="entry name" value="Glycosidases"/>
    <property type="match status" value="1"/>
</dbReference>
<keyword evidence="1 4" id="KW-0378">Hydrolase</keyword>
<dbReference type="OrthoDB" id="9805159at2"/>
<evidence type="ECO:0000313" key="5">
    <source>
        <dbReference type="Proteomes" id="UP000001036"/>
    </source>
</evidence>
<dbReference type="InterPro" id="IPR017853">
    <property type="entry name" value="GH"/>
</dbReference>
<dbReference type="GO" id="GO:0004558">
    <property type="term" value="F:alpha-1,4-glucosidase activity"/>
    <property type="evidence" value="ECO:0007669"/>
    <property type="project" value="UniProtKB-EC"/>
</dbReference>
<dbReference type="PANTHER" id="PTHR10357">
    <property type="entry name" value="ALPHA-AMYLASE FAMILY MEMBER"/>
    <property type="match status" value="1"/>
</dbReference>
<name>B3PH60_CELJU</name>
<feature type="domain" description="Glycosyl hydrolase family 13 catalytic" evidence="3">
    <location>
        <begin position="147"/>
        <end position="506"/>
    </location>
</feature>
<dbReference type="InterPro" id="IPR045857">
    <property type="entry name" value="O16G_dom_2"/>
</dbReference>
<dbReference type="Pfam" id="PF00128">
    <property type="entry name" value="Alpha-amylase"/>
    <property type="match status" value="1"/>
</dbReference>
<gene>
    <name evidence="4" type="primary">glc13A</name>
    <name evidence="4" type="ordered locus">CJA_0257</name>
</gene>
<dbReference type="KEGG" id="cja:CJA_0257"/>
<evidence type="ECO:0000313" key="4">
    <source>
        <dbReference type="EMBL" id="ACE84958.1"/>
    </source>
</evidence>
<keyword evidence="2 4" id="KW-0326">Glycosidase</keyword>
<dbReference type="PANTHER" id="PTHR10357:SF210">
    <property type="entry name" value="MALTODEXTRIN GLUCOSIDASE"/>
    <property type="match status" value="1"/>
</dbReference>
<dbReference type="RefSeq" id="WP_012485940.1">
    <property type="nucleotide sequence ID" value="NC_010995.1"/>
</dbReference>
<evidence type="ECO:0000259" key="3">
    <source>
        <dbReference type="SMART" id="SM00642"/>
    </source>
</evidence>
<dbReference type="SUPFAM" id="SSF51445">
    <property type="entry name" value="(Trans)glycosidases"/>
    <property type="match status" value="1"/>
</dbReference>
<accession>B3PH60</accession>